<comment type="caution">
    <text evidence="1">The sequence shown here is derived from an EMBL/GenBank/DDBJ whole genome shotgun (WGS) entry which is preliminary data.</text>
</comment>
<proteinExistence type="predicted"/>
<accession>A0A3M7T3B9</accession>
<dbReference type="AlphaFoldDB" id="A0A3M7T3B9"/>
<protein>
    <submittedName>
        <fullName evidence="1">Uncharacterized protein</fullName>
    </submittedName>
</protein>
<organism evidence="1 2">
    <name type="scientific">Brachionus plicatilis</name>
    <name type="common">Marine rotifer</name>
    <name type="synonym">Brachionus muelleri</name>
    <dbReference type="NCBI Taxonomy" id="10195"/>
    <lineage>
        <taxon>Eukaryota</taxon>
        <taxon>Metazoa</taxon>
        <taxon>Spiralia</taxon>
        <taxon>Gnathifera</taxon>
        <taxon>Rotifera</taxon>
        <taxon>Eurotatoria</taxon>
        <taxon>Monogononta</taxon>
        <taxon>Pseudotrocha</taxon>
        <taxon>Ploima</taxon>
        <taxon>Brachionidae</taxon>
        <taxon>Brachionus</taxon>
    </lineage>
</organism>
<dbReference type="EMBL" id="REGN01000359">
    <property type="protein sequence ID" value="RNA42513.1"/>
    <property type="molecule type" value="Genomic_DNA"/>
</dbReference>
<evidence type="ECO:0000313" key="2">
    <source>
        <dbReference type="Proteomes" id="UP000276133"/>
    </source>
</evidence>
<sequence length="240" mass="27332">MAVKLNGAIAATKPSIPLKYILFMVQQRILHFIAVKKDATKTLAFTLLHSSFLGDSISCFEHNTGSIVEARVFPIGPVLQAIFNGLGQNGFISMVEPGNFSLMVKRNRLVLDILGSYFLVTDNYGNFEKRIVGVVFSAKKLKTALFEIKYSKHNWIFMDLCKLDKGYLEENENGLKNCLQICNNDATFIKIRLVYKSQKFKPKYIGKKIKIKKQKKSEAIFLNFIYLGSRSTEECEFFNN</sequence>
<dbReference type="Proteomes" id="UP000276133">
    <property type="component" value="Unassembled WGS sequence"/>
</dbReference>
<evidence type="ECO:0000313" key="1">
    <source>
        <dbReference type="EMBL" id="RNA42513.1"/>
    </source>
</evidence>
<reference evidence="1 2" key="1">
    <citation type="journal article" date="2018" name="Sci. Rep.">
        <title>Genomic signatures of local adaptation to the degree of environmental predictability in rotifers.</title>
        <authorList>
            <person name="Franch-Gras L."/>
            <person name="Hahn C."/>
            <person name="Garcia-Roger E.M."/>
            <person name="Carmona M.J."/>
            <person name="Serra M."/>
            <person name="Gomez A."/>
        </authorList>
    </citation>
    <scope>NUCLEOTIDE SEQUENCE [LARGE SCALE GENOMIC DNA]</scope>
    <source>
        <strain evidence="1">HYR1</strain>
    </source>
</reference>
<gene>
    <name evidence="1" type="ORF">BpHYR1_032735</name>
</gene>
<keyword evidence="2" id="KW-1185">Reference proteome</keyword>
<name>A0A3M7T3B9_BRAPC</name>